<dbReference type="EMBL" id="JANQDX010000002">
    <property type="protein sequence ID" value="KAL0927650.1"/>
    <property type="molecule type" value="Genomic_DNA"/>
</dbReference>
<protein>
    <submittedName>
        <fullName evidence="1">Uncharacterized protein</fullName>
    </submittedName>
</protein>
<proteinExistence type="predicted"/>
<name>A0ABD0VSY1_DENTH</name>
<sequence length="180" mass="20121">MVYLLNKIIRKNMDTNFMKPLVTKKIFNTVGEHMGSDHDCNLMVPFSGKTYRSECFGHNCLPMVSFGGETTEWLHLHANSYHSQGIHYPCSIFTIVACSVQEHRLNVPIKTKPPGSEGLNHNCLPVVSFSGETHGVVPFGGETTGSKSLLFNSCSIPCVSFKFKSFVHWKFQQHSDISPV</sequence>
<comment type="caution">
    <text evidence="1">The sequence shown here is derived from an EMBL/GenBank/DDBJ whole genome shotgun (WGS) entry which is preliminary data.</text>
</comment>
<organism evidence="1 2">
    <name type="scientific">Dendrobium thyrsiflorum</name>
    <name type="common">Pinecone-like raceme dendrobium</name>
    <name type="synonym">Orchid</name>
    <dbReference type="NCBI Taxonomy" id="117978"/>
    <lineage>
        <taxon>Eukaryota</taxon>
        <taxon>Viridiplantae</taxon>
        <taxon>Streptophyta</taxon>
        <taxon>Embryophyta</taxon>
        <taxon>Tracheophyta</taxon>
        <taxon>Spermatophyta</taxon>
        <taxon>Magnoliopsida</taxon>
        <taxon>Liliopsida</taxon>
        <taxon>Asparagales</taxon>
        <taxon>Orchidaceae</taxon>
        <taxon>Epidendroideae</taxon>
        <taxon>Malaxideae</taxon>
        <taxon>Dendrobiinae</taxon>
        <taxon>Dendrobium</taxon>
    </lineage>
</organism>
<reference evidence="1 2" key="1">
    <citation type="journal article" date="2024" name="Plant Biotechnol. J.">
        <title>Dendrobium thyrsiflorum genome and its molecular insights into genes involved in important horticultural traits.</title>
        <authorList>
            <person name="Chen B."/>
            <person name="Wang J.Y."/>
            <person name="Zheng P.J."/>
            <person name="Li K.L."/>
            <person name="Liang Y.M."/>
            <person name="Chen X.F."/>
            <person name="Zhang C."/>
            <person name="Zhao X."/>
            <person name="He X."/>
            <person name="Zhang G.Q."/>
            <person name="Liu Z.J."/>
            <person name="Xu Q."/>
        </authorList>
    </citation>
    <scope>NUCLEOTIDE SEQUENCE [LARGE SCALE GENOMIC DNA]</scope>
    <source>
        <strain evidence="1">GZMU011</strain>
    </source>
</reference>
<evidence type="ECO:0000313" key="1">
    <source>
        <dbReference type="EMBL" id="KAL0927650.1"/>
    </source>
</evidence>
<gene>
    <name evidence="1" type="ORF">M5K25_001845</name>
</gene>
<dbReference type="Proteomes" id="UP001552299">
    <property type="component" value="Unassembled WGS sequence"/>
</dbReference>
<keyword evidence="2" id="KW-1185">Reference proteome</keyword>
<evidence type="ECO:0000313" key="2">
    <source>
        <dbReference type="Proteomes" id="UP001552299"/>
    </source>
</evidence>
<dbReference type="AlphaFoldDB" id="A0ABD0VSY1"/>
<accession>A0ABD0VSY1</accession>